<comment type="caution">
    <text evidence="1">The sequence shown here is derived from an EMBL/GenBank/DDBJ whole genome shotgun (WGS) entry which is preliminary data.</text>
</comment>
<dbReference type="Proteomes" id="UP001177670">
    <property type="component" value="Unassembled WGS sequence"/>
</dbReference>
<dbReference type="EMBL" id="JAHYIQ010000045">
    <property type="protein sequence ID" value="KAK1118142.1"/>
    <property type="molecule type" value="Genomic_DNA"/>
</dbReference>
<gene>
    <name evidence="1" type="ORF">K0M31_015417</name>
</gene>
<keyword evidence="2" id="KW-1185">Reference proteome</keyword>
<organism evidence="1 2">
    <name type="scientific">Melipona bicolor</name>
    <dbReference type="NCBI Taxonomy" id="60889"/>
    <lineage>
        <taxon>Eukaryota</taxon>
        <taxon>Metazoa</taxon>
        <taxon>Ecdysozoa</taxon>
        <taxon>Arthropoda</taxon>
        <taxon>Hexapoda</taxon>
        <taxon>Insecta</taxon>
        <taxon>Pterygota</taxon>
        <taxon>Neoptera</taxon>
        <taxon>Endopterygota</taxon>
        <taxon>Hymenoptera</taxon>
        <taxon>Apocrita</taxon>
        <taxon>Aculeata</taxon>
        <taxon>Apoidea</taxon>
        <taxon>Anthophila</taxon>
        <taxon>Apidae</taxon>
        <taxon>Melipona</taxon>
    </lineage>
</organism>
<protein>
    <submittedName>
        <fullName evidence="1">Uncharacterized protein</fullName>
    </submittedName>
</protein>
<reference evidence="1" key="1">
    <citation type="submission" date="2021-10" db="EMBL/GenBank/DDBJ databases">
        <title>Melipona bicolor Genome sequencing and assembly.</title>
        <authorList>
            <person name="Araujo N.S."/>
            <person name="Arias M.C."/>
        </authorList>
    </citation>
    <scope>NUCLEOTIDE SEQUENCE</scope>
    <source>
        <strain evidence="1">USP_2M_L1-L4_2017</strain>
        <tissue evidence="1">Whole body</tissue>
    </source>
</reference>
<accession>A0AA40KF77</accession>
<name>A0AA40KF77_9HYME</name>
<dbReference type="AlphaFoldDB" id="A0AA40KF77"/>
<proteinExistence type="predicted"/>
<evidence type="ECO:0000313" key="1">
    <source>
        <dbReference type="EMBL" id="KAK1118142.1"/>
    </source>
</evidence>
<evidence type="ECO:0000313" key="2">
    <source>
        <dbReference type="Proteomes" id="UP001177670"/>
    </source>
</evidence>
<sequence>MSYSAVISRRSLPCVIQRIKNIKAANFQLISSQLEFILPNTVIELETNMASSYTAAILKPTIRFVDVFRVLNGFQMPRYRPSEIKHMCIMLAEHASTSHVT</sequence>